<evidence type="ECO:0000313" key="3">
    <source>
        <dbReference type="Proteomes" id="UP000178776"/>
    </source>
</evidence>
<gene>
    <name evidence="2" type="ORF">BKX93_17615</name>
</gene>
<dbReference type="EMBL" id="CP017707">
    <property type="protein sequence ID" value="AOZ51635.1"/>
    <property type="molecule type" value="Genomic_DNA"/>
</dbReference>
<dbReference type="Gene3D" id="2.50.20.10">
    <property type="entry name" value="Lipoprotein localisation LolA/LolB/LppX"/>
    <property type="match status" value="1"/>
</dbReference>
<dbReference type="RefSeq" id="WP_046159014.1">
    <property type="nucleotide sequence ID" value="NZ_CP017707.1"/>
</dbReference>
<dbReference type="KEGG" id="cvc:BKX93_17615"/>
<dbReference type="Proteomes" id="UP000178776">
    <property type="component" value="Chromosome"/>
</dbReference>
<protein>
    <submittedName>
        <fullName evidence="2">Outer membrane lipoprotein-sorting protein</fullName>
    </submittedName>
</protein>
<proteinExistence type="predicted"/>
<reference evidence="2 3" key="1">
    <citation type="submission" date="2016-10" db="EMBL/GenBank/DDBJ databases">
        <title>Chromobacterium muskegensis sp. nov., an insecticidal bacterium isolated from Sphagnum bogs.</title>
        <authorList>
            <person name="Sparks M.E."/>
            <person name="Blackburn M.B."/>
            <person name="Gundersen-Rindal D.E."/>
            <person name="Mitchell A."/>
            <person name="Farrar R."/>
            <person name="Kuhar D."/>
        </authorList>
    </citation>
    <scope>NUCLEOTIDE SEQUENCE [LARGE SCALE GENOMIC DNA]</scope>
    <source>
        <strain evidence="2 3">21-1</strain>
    </source>
</reference>
<dbReference type="Pfam" id="PF17131">
    <property type="entry name" value="LolA_like"/>
    <property type="match status" value="1"/>
</dbReference>
<dbReference type="GeneID" id="68843022"/>
<keyword evidence="2" id="KW-0449">Lipoprotein</keyword>
<dbReference type="AlphaFoldDB" id="A0A1D9LK36"/>
<dbReference type="CDD" id="cd16329">
    <property type="entry name" value="LolA_like"/>
    <property type="match status" value="1"/>
</dbReference>
<dbReference type="PIRSF" id="PIRSF028205">
    <property type="entry name" value="UCP028205"/>
    <property type="match status" value="1"/>
</dbReference>
<dbReference type="InterPro" id="IPR011220">
    <property type="entry name" value="UCP028205"/>
</dbReference>
<feature type="domain" description="Uncharacterized protein TP-0789" evidence="1">
    <location>
        <begin position="73"/>
        <end position="247"/>
    </location>
</feature>
<name>A0A1D9LK36_9NEIS</name>
<dbReference type="STRING" id="1108595.BKX93_17615"/>
<organism evidence="2 3">
    <name type="scientific">Chromobacterium vaccinii</name>
    <dbReference type="NCBI Taxonomy" id="1108595"/>
    <lineage>
        <taxon>Bacteria</taxon>
        <taxon>Pseudomonadati</taxon>
        <taxon>Pseudomonadota</taxon>
        <taxon>Betaproteobacteria</taxon>
        <taxon>Neisseriales</taxon>
        <taxon>Chromobacteriaceae</taxon>
        <taxon>Chromobacterium</taxon>
    </lineage>
</organism>
<sequence length="247" mass="26960">MKTMTMAAGLLLVGLIAAPAAMAAPDAQELLRQSDQARGGDLPGLAWEVRLANSGSASEDLQPMRLDVRANKTASLAEVREPLSNKGSKMLQVDRNMWLSKPGLKKPVAISPRLRLSGQAAIGDIAATNYAKDYAAKLLREETLNGEPCYVLDLKSANKQSTYDRIVYWVSEKRMVGVQAQFYSLSGKLLKQASFQYDNTVKVGGKSIPFVSAMQINDALTDARTTLKYGELRVKTFADAEFQVDNL</sequence>
<dbReference type="InterPro" id="IPR033399">
    <property type="entry name" value="TP_0789-like"/>
</dbReference>
<evidence type="ECO:0000259" key="1">
    <source>
        <dbReference type="Pfam" id="PF17131"/>
    </source>
</evidence>
<evidence type="ECO:0000313" key="2">
    <source>
        <dbReference type="EMBL" id="AOZ51635.1"/>
    </source>
</evidence>
<accession>A0A1D9LK36</accession>